<evidence type="ECO:0000313" key="2">
    <source>
        <dbReference type="EMBL" id="RFU24290.1"/>
    </source>
</evidence>
<dbReference type="EMBL" id="NCSJ02000472">
    <property type="protein sequence ID" value="RFU24290.1"/>
    <property type="molecule type" value="Genomic_DNA"/>
</dbReference>
<gene>
    <name evidence="2" type="ORF">B7463_g12048</name>
</gene>
<dbReference type="SUPFAM" id="SSF54427">
    <property type="entry name" value="NTF2-like"/>
    <property type="match status" value="1"/>
</dbReference>
<name>A0A3E2GT80_SCYLI</name>
<dbReference type="AlphaFoldDB" id="A0A3E2GT80"/>
<feature type="signal peptide" evidence="1">
    <location>
        <begin position="1"/>
        <end position="21"/>
    </location>
</feature>
<evidence type="ECO:0000313" key="3">
    <source>
        <dbReference type="Proteomes" id="UP000258309"/>
    </source>
</evidence>
<feature type="non-terminal residue" evidence="2">
    <location>
        <position position="1"/>
    </location>
</feature>
<dbReference type="OrthoDB" id="3595872at2759"/>
<protein>
    <recommendedName>
        <fullName evidence="4">SnoaL-like domain-containing protein</fullName>
    </recommendedName>
</protein>
<keyword evidence="1" id="KW-0732">Signal</keyword>
<dbReference type="Proteomes" id="UP000258309">
    <property type="component" value="Unassembled WGS sequence"/>
</dbReference>
<dbReference type="OMA" id="INIWATR"/>
<feature type="non-terminal residue" evidence="2">
    <location>
        <position position="198"/>
    </location>
</feature>
<reference evidence="2 3" key="1">
    <citation type="submission" date="2018-05" db="EMBL/GenBank/DDBJ databases">
        <title>Draft genome sequence of Scytalidium lignicola DSM 105466, a ubiquitous saprotrophic fungus.</title>
        <authorList>
            <person name="Buettner E."/>
            <person name="Gebauer A.M."/>
            <person name="Hofrichter M."/>
            <person name="Liers C."/>
            <person name="Kellner H."/>
        </authorList>
    </citation>
    <scope>NUCLEOTIDE SEQUENCE [LARGE SCALE GENOMIC DNA]</scope>
    <source>
        <strain evidence="2 3">DSM 105466</strain>
    </source>
</reference>
<organism evidence="2 3">
    <name type="scientific">Scytalidium lignicola</name>
    <name type="common">Hyphomycete</name>
    <dbReference type="NCBI Taxonomy" id="5539"/>
    <lineage>
        <taxon>Eukaryota</taxon>
        <taxon>Fungi</taxon>
        <taxon>Dikarya</taxon>
        <taxon>Ascomycota</taxon>
        <taxon>Pezizomycotina</taxon>
        <taxon>Leotiomycetes</taxon>
        <taxon>Leotiomycetes incertae sedis</taxon>
        <taxon>Scytalidium</taxon>
    </lineage>
</organism>
<accession>A0A3E2GT80</accession>
<dbReference type="InterPro" id="IPR032710">
    <property type="entry name" value="NTF2-like_dom_sf"/>
</dbReference>
<dbReference type="Gene3D" id="3.10.450.50">
    <property type="match status" value="1"/>
</dbReference>
<evidence type="ECO:0000256" key="1">
    <source>
        <dbReference type="SAM" id="SignalP"/>
    </source>
</evidence>
<keyword evidence="3" id="KW-1185">Reference proteome</keyword>
<feature type="chain" id="PRO_5017549198" description="SnoaL-like domain-containing protein" evidence="1">
    <location>
        <begin position="22"/>
        <end position="198"/>
    </location>
</feature>
<dbReference type="STRING" id="5539.A0A3E2GT80"/>
<evidence type="ECO:0008006" key="4">
    <source>
        <dbReference type="Google" id="ProtNLM"/>
    </source>
</evidence>
<comment type="caution">
    <text evidence="2">The sequence shown here is derived from an EMBL/GenBank/DDBJ whole genome shotgun (WGS) entry which is preliminary data.</text>
</comment>
<proteinExistence type="predicted"/>
<sequence length="198" mass="21403">MKTMKTILAALGFIFVSLGACQNVSNPPWTPTAECTWPDKAHINATFNNIGNGSIDNFWAIVADNVSWTVMGSHPLAGHYSSLATFLNSTTDRLAAATVGGGIGNNTIWNIIGGCVEEWSVIEMIGQHTFLNGMPYDNQLSWSTRWNTKGIIEEVHGYVNGAIIALGIFLNEITTNGTYLTERTNGYDGTCSGFPSFT</sequence>
<dbReference type="PROSITE" id="PS51257">
    <property type="entry name" value="PROKAR_LIPOPROTEIN"/>
    <property type="match status" value="1"/>
</dbReference>